<gene>
    <name evidence="7" type="ORF">LEP1GSC058_4068</name>
</gene>
<keyword evidence="3 4" id="KW-0408">Iron</keyword>
<dbReference type="PANTHER" id="PTHR35008:SF4">
    <property type="entry name" value="BLL4482 PROTEIN"/>
    <property type="match status" value="1"/>
</dbReference>
<dbReference type="Pfam" id="PF00034">
    <property type="entry name" value="Cytochrom_C"/>
    <property type="match status" value="2"/>
</dbReference>
<dbReference type="STRING" id="1193011.LEP1GSC058_4068"/>
<sequence length="289" mass="31431">MKKIGKGIGVFVGGILAILLISFGFVYLLSSNRMQKRYSAATGSEQFTIPTDPASIEEGKRLYFSRGCVDCHGKNLAGNIFVDDPAIGRFAGSNLTRETNTFGFARAIRRGIGVDGRSLIFMPSTDYSGLSDEDTGRIISFIKSQPKVDQPSIRQNVGPIGRLLFVLGKLPILVAAELISDENKAPERVHPAVSIEYGHYISESCTGCHGSDLSGGPIPGAPPEWPPAQSITGKALSKWNEQQFIQAIKTGKRPDGSTMKAPMPWENFAYMNDTELKALWLYLKSTPSN</sequence>
<dbReference type="InterPro" id="IPR051459">
    <property type="entry name" value="Cytochrome_c-type_DH"/>
</dbReference>
<organism evidence="7 8">
    <name type="scientific">Leptospira fainei serovar Hurstbridge str. BUT 6</name>
    <dbReference type="NCBI Taxonomy" id="1193011"/>
    <lineage>
        <taxon>Bacteria</taxon>
        <taxon>Pseudomonadati</taxon>
        <taxon>Spirochaetota</taxon>
        <taxon>Spirochaetia</taxon>
        <taxon>Leptospirales</taxon>
        <taxon>Leptospiraceae</taxon>
        <taxon>Leptospira</taxon>
    </lineage>
</organism>
<dbReference type="PANTHER" id="PTHR35008">
    <property type="entry name" value="BLL4482 PROTEIN-RELATED"/>
    <property type="match status" value="1"/>
</dbReference>
<dbReference type="GO" id="GO:0046872">
    <property type="term" value="F:metal ion binding"/>
    <property type="evidence" value="ECO:0007669"/>
    <property type="project" value="UniProtKB-KW"/>
</dbReference>
<dbReference type="GO" id="GO:0020037">
    <property type="term" value="F:heme binding"/>
    <property type="evidence" value="ECO:0007669"/>
    <property type="project" value="InterPro"/>
</dbReference>
<feature type="domain" description="Cytochrome c" evidence="6">
    <location>
        <begin position="193"/>
        <end position="287"/>
    </location>
</feature>
<comment type="caution">
    <text evidence="7">The sequence shown here is derived from an EMBL/GenBank/DDBJ whole genome shotgun (WGS) entry which is preliminary data.</text>
</comment>
<evidence type="ECO:0000256" key="4">
    <source>
        <dbReference type="PROSITE-ProRule" id="PRU00433"/>
    </source>
</evidence>
<dbReference type="RefSeq" id="WP_016549743.1">
    <property type="nucleotide sequence ID" value="NZ_AKWZ02000010.1"/>
</dbReference>
<feature type="domain" description="Cytochrome c" evidence="6">
    <location>
        <begin position="54"/>
        <end position="146"/>
    </location>
</feature>
<dbReference type="AlphaFoldDB" id="S3V9Y6"/>
<dbReference type="SUPFAM" id="SSF46626">
    <property type="entry name" value="Cytochrome c"/>
    <property type="match status" value="2"/>
</dbReference>
<name>S3V9Y6_9LEPT</name>
<accession>S3V9Y6</accession>
<dbReference type="InterPro" id="IPR009056">
    <property type="entry name" value="Cyt_c-like_dom"/>
</dbReference>
<dbReference type="Gene3D" id="1.10.760.10">
    <property type="entry name" value="Cytochrome c-like domain"/>
    <property type="match status" value="2"/>
</dbReference>
<feature type="transmembrane region" description="Helical" evidence="5">
    <location>
        <begin position="7"/>
        <end position="29"/>
    </location>
</feature>
<evidence type="ECO:0000313" key="7">
    <source>
        <dbReference type="EMBL" id="EPG73255.1"/>
    </source>
</evidence>
<keyword evidence="8" id="KW-1185">Reference proteome</keyword>
<dbReference type="Proteomes" id="UP000014540">
    <property type="component" value="Unassembled WGS sequence"/>
</dbReference>
<keyword evidence="5" id="KW-0812">Transmembrane</keyword>
<dbReference type="OrthoDB" id="9811281at2"/>
<proteinExistence type="predicted"/>
<evidence type="ECO:0000256" key="2">
    <source>
        <dbReference type="ARBA" id="ARBA00022723"/>
    </source>
</evidence>
<evidence type="ECO:0000313" key="8">
    <source>
        <dbReference type="Proteomes" id="UP000014540"/>
    </source>
</evidence>
<keyword evidence="5" id="KW-0472">Membrane</keyword>
<evidence type="ECO:0000256" key="3">
    <source>
        <dbReference type="ARBA" id="ARBA00023004"/>
    </source>
</evidence>
<evidence type="ECO:0000256" key="1">
    <source>
        <dbReference type="ARBA" id="ARBA00022617"/>
    </source>
</evidence>
<keyword evidence="5" id="KW-1133">Transmembrane helix</keyword>
<dbReference type="EMBL" id="AKWZ02000010">
    <property type="protein sequence ID" value="EPG73255.1"/>
    <property type="molecule type" value="Genomic_DNA"/>
</dbReference>
<dbReference type="InterPro" id="IPR036909">
    <property type="entry name" value="Cyt_c-like_dom_sf"/>
</dbReference>
<evidence type="ECO:0000256" key="5">
    <source>
        <dbReference type="SAM" id="Phobius"/>
    </source>
</evidence>
<protein>
    <submittedName>
        <fullName evidence="7">Cytochrome C</fullName>
    </submittedName>
</protein>
<reference evidence="7" key="1">
    <citation type="submission" date="2013-04" db="EMBL/GenBank/DDBJ databases">
        <authorList>
            <person name="Harkins D.M."/>
            <person name="Durkin A.S."/>
            <person name="Selengut J.D."/>
            <person name="Sanka R."/>
            <person name="DePew J."/>
            <person name="Purushe J."/>
            <person name="Ahmed A."/>
            <person name="van der Linden H."/>
            <person name="Goris M.G.A."/>
            <person name="Hartskeerl R.A."/>
            <person name="Vinetz J.M."/>
            <person name="Sutton G.G."/>
            <person name="Nelson W.C."/>
            <person name="Fouts D.E."/>
        </authorList>
    </citation>
    <scope>NUCLEOTIDE SEQUENCE [LARGE SCALE GENOMIC DNA]</scope>
    <source>
        <strain evidence="7">BUT 6</strain>
    </source>
</reference>
<dbReference type="GO" id="GO:0009055">
    <property type="term" value="F:electron transfer activity"/>
    <property type="evidence" value="ECO:0007669"/>
    <property type="project" value="InterPro"/>
</dbReference>
<keyword evidence="2 4" id="KW-0479">Metal-binding</keyword>
<keyword evidence="1 4" id="KW-0349">Heme</keyword>
<evidence type="ECO:0000259" key="6">
    <source>
        <dbReference type="PROSITE" id="PS51007"/>
    </source>
</evidence>
<dbReference type="PROSITE" id="PS51007">
    <property type="entry name" value="CYTC"/>
    <property type="match status" value="2"/>
</dbReference>